<keyword evidence="3" id="KW-0807">Transducer</keyword>
<accession>A0A0J8GS32</accession>
<dbReference type="EMBL" id="LAZL01000010">
    <property type="protein sequence ID" value="KMT65615.1"/>
    <property type="molecule type" value="Genomic_DNA"/>
</dbReference>
<dbReference type="Proteomes" id="UP000037600">
    <property type="component" value="Unassembled WGS sequence"/>
</dbReference>
<dbReference type="PANTHER" id="PTHR43531:SF11">
    <property type="entry name" value="METHYL-ACCEPTING CHEMOTAXIS PROTEIN 3"/>
    <property type="match status" value="1"/>
</dbReference>
<name>A0A0J8GS32_9ALTE</name>
<gene>
    <name evidence="6" type="ORF">XM47_07920</name>
</gene>
<keyword evidence="1" id="KW-0145">Chemotaxis</keyword>
<evidence type="ECO:0000256" key="3">
    <source>
        <dbReference type="PROSITE-ProRule" id="PRU00284"/>
    </source>
</evidence>
<evidence type="ECO:0000256" key="2">
    <source>
        <dbReference type="ARBA" id="ARBA00029447"/>
    </source>
</evidence>
<evidence type="ECO:0000313" key="7">
    <source>
        <dbReference type="Proteomes" id="UP000037600"/>
    </source>
</evidence>
<dbReference type="SMART" id="SM00283">
    <property type="entry name" value="MA"/>
    <property type="match status" value="1"/>
</dbReference>
<dbReference type="AlphaFoldDB" id="A0A0J8GS32"/>
<dbReference type="GO" id="GO:0016020">
    <property type="term" value="C:membrane"/>
    <property type="evidence" value="ECO:0007669"/>
    <property type="project" value="InterPro"/>
</dbReference>
<comment type="similarity">
    <text evidence="2">Belongs to the methyl-accepting chemotaxis (MCP) protein family.</text>
</comment>
<keyword evidence="4" id="KW-0812">Transmembrane</keyword>
<dbReference type="Pfam" id="PF00015">
    <property type="entry name" value="MCPsignal"/>
    <property type="match status" value="1"/>
</dbReference>
<dbReference type="InterPro" id="IPR051310">
    <property type="entry name" value="MCP_chemotaxis"/>
</dbReference>
<keyword evidence="4" id="KW-0472">Membrane</keyword>
<dbReference type="InterPro" id="IPR035965">
    <property type="entry name" value="PAS-like_dom_sf"/>
</dbReference>
<evidence type="ECO:0000259" key="5">
    <source>
        <dbReference type="PROSITE" id="PS50111"/>
    </source>
</evidence>
<comment type="caution">
    <text evidence="6">The sequence shown here is derived from an EMBL/GenBank/DDBJ whole genome shotgun (WGS) entry which is preliminary data.</text>
</comment>
<organism evidence="6 7">
    <name type="scientific">Catenovulum maritimum</name>
    <dbReference type="NCBI Taxonomy" id="1513271"/>
    <lineage>
        <taxon>Bacteria</taxon>
        <taxon>Pseudomonadati</taxon>
        <taxon>Pseudomonadota</taxon>
        <taxon>Gammaproteobacteria</taxon>
        <taxon>Alteromonadales</taxon>
        <taxon>Alteromonadaceae</taxon>
        <taxon>Catenovulum</taxon>
    </lineage>
</organism>
<dbReference type="PROSITE" id="PS50111">
    <property type="entry name" value="CHEMOTAXIS_TRANSDUC_2"/>
    <property type="match status" value="1"/>
</dbReference>
<dbReference type="Pfam" id="PF08448">
    <property type="entry name" value="PAS_4"/>
    <property type="match status" value="1"/>
</dbReference>
<feature type="domain" description="Methyl-accepting transducer" evidence="5">
    <location>
        <begin position="247"/>
        <end position="370"/>
    </location>
</feature>
<keyword evidence="7" id="KW-1185">Reference proteome</keyword>
<evidence type="ECO:0000256" key="4">
    <source>
        <dbReference type="SAM" id="Phobius"/>
    </source>
</evidence>
<dbReference type="PANTHER" id="PTHR43531">
    <property type="entry name" value="PROTEIN ICFG"/>
    <property type="match status" value="1"/>
</dbReference>
<sequence>MNEESPLMVAKKLSYIAFTLMLIAGAVSYIFTSWVGISCLVLSSIFILFCPSILTPEIQLTKSESVKENPLEAELVRVSENISNLTQELNETKAKAVLYRTVLDLIPDWIYVKDKAHNYIFANQSFQHAIPDLKIGYSDDKFMPADFCQKIWRDEQVVIQTGKPIQDAEEQAADTWFSTTKVQWNDSDSMQTLGIIGVTRNVTETVTNRNRVEESSDLIKQKIDRVYSIQSDTEQVRVSASECSGVVDKMTDIIAEINTGNDKIEDTIVLIKGLASQSKLLSINAAIEAAKAGESGRGFGVVAHEVRELAERSEQAVTEIQAAINASSQVIKTGTGTMEATNKAFNVSIQQIEHIALRLNGLSDDLKQIS</sequence>
<dbReference type="STRING" id="1513271.XM47_07920"/>
<dbReference type="SUPFAM" id="SSF55785">
    <property type="entry name" value="PYP-like sensor domain (PAS domain)"/>
    <property type="match status" value="1"/>
</dbReference>
<proteinExistence type="inferred from homology"/>
<dbReference type="InterPro" id="IPR013656">
    <property type="entry name" value="PAS_4"/>
</dbReference>
<dbReference type="InterPro" id="IPR004089">
    <property type="entry name" value="MCPsignal_dom"/>
</dbReference>
<reference evidence="6 7" key="1">
    <citation type="submission" date="2015-04" db="EMBL/GenBank/DDBJ databases">
        <title>Draft Genome Sequence of the Novel Agar-Digesting Marine Bacterium Q1.</title>
        <authorList>
            <person name="Li Y."/>
            <person name="Li D."/>
            <person name="Chen G."/>
            <person name="Du Z."/>
        </authorList>
    </citation>
    <scope>NUCLEOTIDE SEQUENCE [LARGE SCALE GENOMIC DNA]</scope>
    <source>
        <strain evidence="6 7">Q1</strain>
    </source>
</reference>
<dbReference type="GO" id="GO:0006935">
    <property type="term" value="P:chemotaxis"/>
    <property type="evidence" value="ECO:0007669"/>
    <property type="project" value="UniProtKB-KW"/>
</dbReference>
<dbReference type="SUPFAM" id="SSF58104">
    <property type="entry name" value="Methyl-accepting chemotaxis protein (MCP) signaling domain"/>
    <property type="match status" value="1"/>
</dbReference>
<dbReference type="GO" id="GO:0007165">
    <property type="term" value="P:signal transduction"/>
    <property type="evidence" value="ECO:0007669"/>
    <property type="project" value="UniProtKB-KW"/>
</dbReference>
<protein>
    <recommendedName>
        <fullName evidence="5">Methyl-accepting transducer domain-containing protein</fullName>
    </recommendedName>
</protein>
<dbReference type="Gene3D" id="1.10.287.950">
    <property type="entry name" value="Methyl-accepting chemotaxis protein"/>
    <property type="match status" value="1"/>
</dbReference>
<dbReference type="Gene3D" id="3.30.450.20">
    <property type="entry name" value="PAS domain"/>
    <property type="match status" value="1"/>
</dbReference>
<keyword evidence="4" id="KW-1133">Transmembrane helix</keyword>
<evidence type="ECO:0000256" key="1">
    <source>
        <dbReference type="ARBA" id="ARBA00022500"/>
    </source>
</evidence>
<feature type="transmembrane region" description="Helical" evidence="4">
    <location>
        <begin position="12"/>
        <end position="29"/>
    </location>
</feature>
<evidence type="ECO:0000313" key="6">
    <source>
        <dbReference type="EMBL" id="KMT65615.1"/>
    </source>
</evidence>